<dbReference type="PANTHER" id="PTHR31495:SF37">
    <property type="entry name" value="PLANT SEED PEROXYGENASE"/>
    <property type="match status" value="1"/>
</dbReference>
<evidence type="ECO:0000313" key="4">
    <source>
        <dbReference type="EMBL" id="WOH12691.1"/>
    </source>
</evidence>
<dbReference type="Gramene" id="KZM85235">
    <property type="protein sequence ID" value="KZM85235"/>
    <property type="gene ID" value="DCAR_027343"/>
</dbReference>
<name>A0A175YNQ4_DAUCS</name>
<evidence type="ECO:0008006" key="6">
    <source>
        <dbReference type="Google" id="ProtNLM"/>
    </source>
</evidence>
<dbReference type="GO" id="GO:0004497">
    <property type="term" value="F:monooxygenase activity"/>
    <property type="evidence" value="ECO:0007669"/>
    <property type="project" value="TreeGrafter"/>
</dbReference>
<keyword evidence="2" id="KW-0812">Transmembrane</keyword>
<dbReference type="InterPro" id="IPR011992">
    <property type="entry name" value="EF-hand-dom_pair"/>
</dbReference>
<keyword evidence="5" id="KW-1185">Reference proteome</keyword>
<dbReference type="OMA" id="IHNIHKG"/>
<reference evidence="3" key="1">
    <citation type="journal article" date="2016" name="Nat. Genet.">
        <title>A high-quality carrot genome assembly provides new insights into carotenoid accumulation and asterid genome evolution.</title>
        <authorList>
            <person name="Iorizzo M."/>
            <person name="Ellison S."/>
            <person name="Senalik D."/>
            <person name="Zeng P."/>
            <person name="Satapoomin P."/>
            <person name="Huang J."/>
            <person name="Bowman M."/>
            <person name="Iovene M."/>
            <person name="Sanseverino W."/>
            <person name="Cavagnaro P."/>
            <person name="Yildiz M."/>
            <person name="Macko-Podgorni A."/>
            <person name="Moranska E."/>
            <person name="Grzebelus E."/>
            <person name="Grzebelus D."/>
            <person name="Ashrafi H."/>
            <person name="Zheng Z."/>
            <person name="Cheng S."/>
            <person name="Spooner D."/>
            <person name="Van Deynze A."/>
            <person name="Simon P."/>
        </authorList>
    </citation>
    <scope>NUCLEOTIDE SEQUENCE [LARGE SCALE GENOMIC DNA]</scope>
    <source>
        <tissue evidence="3">Leaf</tissue>
    </source>
</reference>
<dbReference type="PANTHER" id="PTHR31495">
    <property type="entry name" value="PEROXYGENASE 3-RELATED"/>
    <property type="match status" value="1"/>
</dbReference>
<keyword evidence="2" id="KW-0472">Membrane</keyword>
<dbReference type="OrthoDB" id="640742at2759"/>
<sequence>MSKDDSMATEAHLAPVTTRRRIGSNLEDSLSEPYQARALTASDTDHPIGTEGPKNRGMSVLQQHVAFFDQNNDGIVYPWETYAGFKAIGFNLILSVILAFGFNLINSYPTLPGWFPSLLLPVYIDNIHKDKHGSDTGVYDAQGRFMPVNFENMFSRYAKKDPEKMTYKELWNMTEGNRVAHDIVGWLQSKGSWTLFYIIAKDEDGFVSKDFMRGLFDGSLFEKLAQNYRTGI</sequence>
<evidence type="ECO:0000256" key="2">
    <source>
        <dbReference type="SAM" id="Phobius"/>
    </source>
</evidence>
<dbReference type="InterPro" id="IPR007736">
    <property type="entry name" value="Caleosin-related"/>
</dbReference>
<organism evidence="3">
    <name type="scientific">Daucus carota subsp. sativus</name>
    <name type="common">Carrot</name>
    <dbReference type="NCBI Taxonomy" id="79200"/>
    <lineage>
        <taxon>Eukaryota</taxon>
        <taxon>Viridiplantae</taxon>
        <taxon>Streptophyta</taxon>
        <taxon>Embryophyta</taxon>
        <taxon>Tracheophyta</taxon>
        <taxon>Spermatophyta</taxon>
        <taxon>Magnoliopsida</taxon>
        <taxon>eudicotyledons</taxon>
        <taxon>Gunneridae</taxon>
        <taxon>Pentapetalae</taxon>
        <taxon>asterids</taxon>
        <taxon>campanulids</taxon>
        <taxon>Apiales</taxon>
        <taxon>Apiaceae</taxon>
        <taxon>Apioideae</taxon>
        <taxon>Scandiceae</taxon>
        <taxon>Daucinae</taxon>
        <taxon>Daucus</taxon>
        <taxon>Daucus sect. Daucus</taxon>
    </lineage>
</organism>
<protein>
    <recommendedName>
        <fullName evidence="6">Caleosin</fullName>
    </recommendedName>
</protein>
<dbReference type="Proteomes" id="UP000077755">
    <property type="component" value="Chromosome 8"/>
</dbReference>
<dbReference type="STRING" id="79200.A0A175YNQ4"/>
<dbReference type="EMBL" id="LNRQ01000008">
    <property type="protein sequence ID" value="KZM85235.1"/>
    <property type="molecule type" value="Genomic_DNA"/>
</dbReference>
<accession>A0A175YNQ4</accession>
<reference evidence="4" key="2">
    <citation type="submission" date="2022-03" db="EMBL/GenBank/DDBJ databases">
        <title>Draft title - Genomic analysis of global carrot germplasm unveils the trajectory of domestication and the origin of high carotenoid orange carrot.</title>
        <authorList>
            <person name="Iorizzo M."/>
            <person name="Ellison S."/>
            <person name="Senalik D."/>
            <person name="Macko-Podgorni A."/>
            <person name="Grzebelus D."/>
            <person name="Bostan H."/>
            <person name="Rolling W."/>
            <person name="Curaba J."/>
            <person name="Simon P."/>
        </authorList>
    </citation>
    <scope>NUCLEOTIDE SEQUENCE</scope>
    <source>
        <tissue evidence="4">Leaf</tissue>
    </source>
</reference>
<gene>
    <name evidence="3" type="ORF">DCAR_027343</name>
    <name evidence="4" type="ORF">DCAR_0832198</name>
</gene>
<evidence type="ECO:0000313" key="5">
    <source>
        <dbReference type="Proteomes" id="UP000077755"/>
    </source>
</evidence>
<comment type="similarity">
    <text evidence="1">Belongs to the caleosin family.</text>
</comment>
<dbReference type="GO" id="GO:0005509">
    <property type="term" value="F:calcium ion binding"/>
    <property type="evidence" value="ECO:0007669"/>
    <property type="project" value="TreeGrafter"/>
</dbReference>
<dbReference type="EMBL" id="CP093350">
    <property type="protein sequence ID" value="WOH12691.1"/>
    <property type="molecule type" value="Genomic_DNA"/>
</dbReference>
<dbReference type="SUPFAM" id="SSF47473">
    <property type="entry name" value="EF-hand"/>
    <property type="match status" value="1"/>
</dbReference>
<keyword evidence="2" id="KW-1133">Transmembrane helix</keyword>
<proteinExistence type="inferred from homology"/>
<evidence type="ECO:0000256" key="1">
    <source>
        <dbReference type="ARBA" id="ARBA00006765"/>
    </source>
</evidence>
<feature type="transmembrane region" description="Helical" evidence="2">
    <location>
        <begin position="87"/>
        <end position="105"/>
    </location>
</feature>
<dbReference type="AlphaFoldDB" id="A0A175YNQ4"/>
<evidence type="ECO:0000313" key="3">
    <source>
        <dbReference type="EMBL" id="KZM85235.1"/>
    </source>
</evidence>
<dbReference type="Pfam" id="PF05042">
    <property type="entry name" value="Caleosin"/>
    <property type="match status" value="1"/>
</dbReference>